<accession>A0A1V8TRX2</accession>
<dbReference type="EMBL" id="NAJO01000002">
    <property type="protein sequence ID" value="OQO14058.1"/>
    <property type="molecule type" value="Genomic_DNA"/>
</dbReference>
<protein>
    <submittedName>
        <fullName evidence="1">Uncharacterized protein</fullName>
    </submittedName>
</protein>
<proteinExistence type="predicted"/>
<sequence length="113" mass="12655">MPDLANSRIILSTDPLVWMDSEPNPPLTLADMERIRQVGPPAPHGGFQPRIVALDEIPTTMSGYVPAFKPMLVIWPDGSARAVRPAPPYRPIYYDPRTGRSTFKPFSDERPKL</sequence>
<evidence type="ECO:0000313" key="1">
    <source>
        <dbReference type="EMBL" id="OQO14058.1"/>
    </source>
</evidence>
<comment type="caution">
    <text evidence="1">The sequence shown here is derived from an EMBL/GenBank/DDBJ whole genome shotgun (WGS) entry which is preliminary data.</text>
</comment>
<dbReference type="AlphaFoldDB" id="A0A1V8TRX2"/>
<gene>
    <name evidence="1" type="ORF">B0A48_00934</name>
</gene>
<organism evidence="1 2">
    <name type="scientific">Cryoendolithus antarcticus</name>
    <dbReference type="NCBI Taxonomy" id="1507870"/>
    <lineage>
        <taxon>Eukaryota</taxon>
        <taxon>Fungi</taxon>
        <taxon>Dikarya</taxon>
        <taxon>Ascomycota</taxon>
        <taxon>Pezizomycotina</taxon>
        <taxon>Dothideomycetes</taxon>
        <taxon>Dothideomycetidae</taxon>
        <taxon>Cladosporiales</taxon>
        <taxon>Cladosporiaceae</taxon>
        <taxon>Cryoendolithus</taxon>
    </lineage>
</organism>
<dbReference type="Proteomes" id="UP000192596">
    <property type="component" value="Unassembled WGS sequence"/>
</dbReference>
<keyword evidence="2" id="KW-1185">Reference proteome</keyword>
<reference evidence="2" key="1">
    <citation type="submission" date="2017-03" db="EMBL/GenBank/DDBJ databases">
        <title>Genomes of endolithic fungi from Antarctica.</title>
        <authorList>
            <person name="Coleine C."/>
            <person name="Masonjones S."/>
            <person name="Stajich J.E."/>
        </authorList>
    </citation>
    <scope>NUCLEOTIDE SEQUENCE [LARGE SCALE GENOMIC DNA]</scope>
    <source>
        <strain evidence="2">CCFEE 5527</strain>
    </source>
</reference>
<dbReference type="InParanoid" id="A0A1V8TRX2"/>
<name>A0A1V8TRX2_9PEZI</name>
<evidence type="ECO:0000313" key="2">
    <source>
        <dbReference type="Proteomes" id="UP000192596"/>
    </source>
</evidence>